<dbReference type="OrthoDB" id="5420070at2"/>
<dbReference type="Gene3D" id="3.30.2270.10">
    <property type="entry name" value="Folate-binding superfamily"/>
    <property type="match status" value="1"/>
</dbReference>
<reference evidence="2" key="2">
    <citation type="submission" date="2019-01" db="EMBL/GenBank/DDBJ databases">
        <title>Genome sequence of Desulfonema ishimotonii strain Tokyo 01.</title>
        <authorList>
            <person name="Fukui M."/>
        </authorList>
    </citation>
    <scope>NUCLEOTIDE SEQUENCE [LARGE SCALE GENOMIC DNA]</scope>
    <source>
        <strain evidence="2">Tokyo 01</strain>
    </source>
</reference>
<accession>A0A401FWV1</accession>
<dbReference type="RefSeq" id="WP_124328744.1">
    <property type="nucleotide sequence ID" value="NZ_BEXT01000001.1"/>
</dbReference>
<proteinExistence type="predicted"/>
<evidence type="ECO:0000313" key="1">
    <source>
        <dbReference type="EMBL" id="GBC61457.1"/>
    </source>
</evidence>
<comment type="caution">
    <text evidence="1">The sequence shown here is derived from an EMBL/GenBank/DDBJ whole genome shotgun (WGS) entry which is preliminary data.</text>
</comment>
<dbReference type="GO" id="GO:0046653">
    <property type="term" value="P:tetrahydrofolate metabolic process"/>
    <property type="evidence" value="ECO:0007669"/>
    <property type="project" value="InterPro"/>
</dbReference>
<organism evidence="1 2">
    <name type="scientific">Desulfonema ishimotonii</name>
    <dbReference type="NCBI Taxonomy" id="45657"/>
    <lineage>
        <taxon>Bacteria</taxon>
        <taxon>Pseudomonadati</taxon>
        <taxon>Thermodesulfobacteriota</taxon>
        <taxon>Desulfobacteria</taxon>
        <taxon>Desulfobacterales</taxon>
        <taxon>Desulfococcaceae</taxon>
        <taxon>Desulfonema</taxon>
    </lineage>
</organism>
<reference evidence="2" key="1">
    <citation type="submission" date="2017-11" db="EMBL/GenBank/DDBJ databases">
        <authorList>
            <person name="Watanabe M."/>
            <person name="Kojima H."/>
        </authorList>
    </citation>
    <scope>NUCLEOTIDE SEQUENCE [LARGE SCALE GENOMIC DNA]</scope>
    <source>
        <strain evidence="2">Tokyo 01</strain>
    </source>
</reference>
<dbReference type="Proteomes" id="UP000288096">
    <property type="component" value="Unassembled WGS sequence"/>
</dbReference>
<dbReference type="Pfam" id="PF04267">
    <property type="entry name" value="SoxD"/>
    <property type="match status" value="1"/>
</dbReference>
<dbReference type="InterPro" id="IPR038561">
    <property type="entry name" value="SoxD_sf"/>
</dbReference>
<sequence>MALTITCPICGKRNGYEFRYGGEDKGPRPDEAGLTPEDWCDYAHMNNCVAGVQKEWWCHRDGCGSWFTICRDTTTNLEVAEPAASAEAEAK</sequence>
<evidence type="ECO:0000313" key="2">
    <source>
        <dbReference type="Proteomes" id="UP000288096"/>
    </source>
</evidence>
<gene>
    <name evidence="1" type="ORF">DENIS_2417</name>
</gene>
<keyword evidence="2" id="KW-1185">Reference proteome</keyword>
<dbReference type="AlphaFoldDB" id="A0A401FWV1"/>
<dbReference type="GO" id="GO:0008115">
    <property type="term" value="F:sarcosine oxidase activity"/>
    <property type="evidence" value="ECO:0007669"/>
    <property type="project" value="InterPro"/>
</dbReference>
<protein>
    <submittedName>
        <fullName evidence="1">Sarcosine oxidase subunit delta</fullName>
    </submittedName>
</protein>
<dbReference type="EMBL" id="BEXT01000001">
    <property type="protein sequence ID" value="GBC61457.1"/>
    <property type="molecule type" value="Genomic_DNA"/>
</dbReference>
<name>A0A401FWV1_9BACT</name>
<dbReference type="InterPro" id="IPR006279">
    <property type="entry name" value="SoxD"/>
</dbReference>